<comment type="subcellular location">
    <subcellularLocation>
        <location evidence="10">Cytoplasm</location>
        <location evidence="10">Cytoskeleton</location>
        <location evidence="10">Microtubule organizing center</location>
        <location evidence="10">Spindle pole body</location>
    </subcellularLocation>
    <subcellularLocation>
        <location evidence="10">Nucleus membrane</location>
        <topology evidence="10">Single-pass membrane protein</topology>
    </subcellularLocation>
</comment>
<dbReference type="GO" id="GO:0005737">
    <property type="term" value="C:cytoplasm"/>
    <property type="evidence" value="ECO:0007669"/>
    <property type="project" value="UniProtKB-UniRule"/>
</dbReference>
<reference evidence="11" key="2">
    <citation type="submission" date="2021-01" db="EMBL/GenBank/DDBJ databases">
        <authorList>
            <person name="Schikora-Tamarit M.A."/>
        </authorList>
    </citation>
    <scope>NUCLEOTIDE SEQUENCE</scope>
    <source>
        <strain evidence="11">CBS6341</strain>
    </source>
</reference>
<dbReference type="Proteomes" id="UP000769528">
    <property type="component" value="Unassembled WGS sequence"/>
</dbReference>
<keyword evidence="8 10" id="KW-0472">Membrane</keyword>
<keyword evidence="10" id="KW-0206">Cytoskeleton</keyword>
<keyword evidence="9 10" id="KW-0539">Nucleus</keyword>
<keyword evidence="6 10" id="KW-1133">Transmembrane helix</keyword>
<evidence type="ECO:0000256" key="4">
    <source>
        <dbReference type="ARBA" id="ARBA00022490"/>
    </source>
</evidence>
<accession>A0A9P8P7A8</accession>
<evidence type="ECO:0000256" key="8">
    <source>
        <dbReference type="ARBA" id="ARBA00023136"/>
    </source>
</evidence>
<evidence type="ECO:0000313" key="11">
    <source>
        <dbReference type="EMBL" id="KAH3667103.1"/>
    </source>
</evidence>
<gene>
    <name evidence="10" type="primary">MPS2</name>
    <name evidence="11" type="ORF">WICMUC_005450</name>
</gene>
<dbReference type="EMBL" id="JAEUBF010001392">
    <property type="protein sequence ID" value="KAH3667103.1"/>
    <property type="molecule type" value="Genomic_DNA"/>
</dbReference>
<evidence type="ECO:0000313" key="12">
    <source>
        <dbReference type="Proteomes" id="UP000769528"/>
    </source>
</evidence>
<keyword evidence="5 10" id="KW-0812">Transmembrane</keyword>
<evidence type="ECO:0000256" key="7">
    <source>
        <dbReference type="ARBA" id="ARBA00023054"/>
    </source>
</evidence>
<dbReference type="InterPro" id="IPR031433">
    <property type="entry name" value="Mps2"/>
</dbReference>
<evidence type="ECO:0000256" key="9">
    <source>
        <dbReference type="ARBA" id="ARBA00023242"/>
    </source>
</evidence>
<feature type="transmembrane region" description="Helical" evidence="10">
    <location>
        <begin position="288"/>
        <end position="310"/>
    </location>
</feature>
<dbReference type="Pfam" id="PF17060">
    <property type="entry name" value="MPS2"/>
    <property type="match status" value="1"/>
</dbReference>
<dbReference type="GO" id="GO:0031965">
    <property type="term" value="C:nuclear membrane"/>
    <property type="evidence" value="ECO:0007669"/>
    <property type="project" value="UniProtKB-SubCell"/>
</dbReference>
<keyword evidence="12" id="KW-1185">Reference proteome</keyword>
<name>A0A9P8P7A8_9ASCO</name>
<comment type="function">
    <text evidence="1 10">Component of the spindle pole body (SPB) required for insertion of the nascent SPB into the nuclear envelope and for the proper execution of spindle pole body (SPB) duplication.</text>
</comment>
<evidence type="ECO:0000256" key="10">
    <source>
        <dbReference type="RuleBase" id="RU362141"/>
    </source>
</evidence>
<feature type="coiled-coil region" evidence="10">
    <location>
        <begin position="151"/>
        <end position="262"/>
    </location>
</feature>
<keyword evidence="7 10" id="KW-0175">Coiled coil</keyword>
<evidence type="ECO:0000256" key="2">
    <source>
        <dbReference type="ARBA" id="ARBA00008916"/>
    </source>
</evidence>
<reference evidence="11" key="1">
    <citation type="journal article" date="2021" name="Open Biol.">
        <title>Shared evolutionary footprints suggest mitochondrial oxidative damage underlies multiple complex I losses in fungi.</title>
        <authorList>
            <person name="Schikora-Tamarit M.A."/>
            <person name="Marcet-Houben M."/>
            <person name="Nosek J."/>
            <person name="Gabaldon T."/>
        </authorList>
    </citation>
    <scope>NUCLEOTIDE SEQUENCE</scope>
    <source>
        <strain evidence="11">CBS6341</strain>
    </source>
</reference>
<proteinExistence type="inferred from homology"/>
<sequence>MSKHLELFDKAWDQVDVLNKGYIYRKEIELIIDSLESILNSTILSEKHRSQLKDFTKIDSYTKIYKNEYIVLFDSLLDISFSRIIDTASDQLSPFIKSKSHLLNKSRSSSPLKYEIKSEPLLSPAKQANYLRQIKLADDEISYRDEIIKEYKEKENKYISREDQIKAMKKENELLEDDLSEFKKIIERKTLQIEELTKSLETAKEKIKILSNSSNAEGNNPMDNVLLNKALMKRIQIQTNLINELKATVTRLKSQLESNQNSAPVITPKKNIKPKSIPDIPSINLTQLIIPLLTILFLISLTSMFSLTPINPISYFHEKFQHYRYYRVSTIEDDLRTLEMMGWFT</sequence>
<comment type="similarity">
    <text evidence="2 10">Belongs to the MPS2 family.</text>
</comment>
<dbReference type="AlphaFoldDB" id="A0A9P8P7A8"/>
<dbReference type="GO" id="GO:0005816">
    <property type="term" value="C:spindle pole body"/>
    <property type="evidence" value="ECO:0007669"/>
    <property type="project" value="UniProtKB-SubCell"/>
</dbReference>
<evidence type="ECO:0000256" key="3">
    <source>
        <dbReference type="ARBA" id="ARBA00015584"/>
    </source>
</evidence>
<evidence type="ECO:0000256" key="6">
    <source>
        <dbReference type="ARBA" id="ARBA00022989"/>
    </source>
</evidence>
<organism evidence="11 12">
    <name type="scientific">Wickerhamomyces mucosus</name>
    <dbReference type="NCBI Taxonomy" id="1378264"/>
    <lineage>
        <taxon>Eukaryota</taxon>
        <taxon>Fungi</taxon>
        <taxon>Dikarya</taxon>
        <taxon>Ascomycota</taxon>
        <taxon>Saccharomycotina</taxon>
        <taxon>Saccharomycetes</taxon>
        <taxon>Phaffomycetales</taxon>
        <taxon>Wickerhamomycetaceae</taxon>
        <taxon>Wickerhamomyces</taxon>
    </lineage>
</organism>
<protein>
    <recommendedName>
        <fullName evidence="3 10">Monopolar spindle protein 2</fullName>
    </recommendedName>
</protein>
<dbReference type="GO" id="GO:0030474">
    <property type="term" value="P:spindle pole body duplication"/>
    <property type="evidence" value="ECO:0007669"/>
    <property type="project" value="InterPro"/>
</dbReference>
<dbReference type="GO" id="GO:0071988">
    <property type="term" value="P:protein localization to spindle pole body"/>
    <property type="evidence" value="ECO:0007669"/>
    <property type="project" value="InterPro"/>
</dbReference>
<comment type="caution">
    <text evidence="11">The sequence shown here is derived from an EMBL/GenBank/DDBJ whole genome shotgun (WGS) entry which is preliminary data.</text>
</comment>
<evidence type="ECO:0000256" key="1">
    <source>
        <dbReference type="ARBA" id="ARBA00003044"/>
    </source>
</evidence>
<keyword evidence="4 10" id="KW-0963">Cytoplasm</keyword>
<evidence type="ECO:0000256" key="5">
    <source>
        <dbReference type="ARBA" id="ARBA00022692"/>
    </source>
</evidence>